<name>A0A7S6WMR8_9SPIR</name>
<evidence type="ECO:0000259" key="1">
    <source>
        <dbReference type="SMART" id="SM00481"/>
    </source>
</evidence>
<dbReference type="SMART" id="SM00481">
    <property type="entry name" value="POLIIIAc"/>
    <property type="match status" value="1"/>
</dbReference>
<proteinExistence type="predicted"/>
<protein>
    <submittedName>
        <fullName evidence="2">PHP domain-containing protein</fullName>
    </submittedName>
</protein>
<dbReference type="SUPFAM" id="SSF89550">
    <property type="entry name" value="PHP domain-like"/>
    <property type="match status" value="1"/>
</dbReference>
<organism evidence="2 3">
    <name type="scientific">Treponema pedis</name>
    <dbReference type="NCBI Taxonomy" id="409322"/>
    <lineage>
        <taxon>Bacteria</taxon>
        <taxon>Pseudomonadati</taxon>
        <taxon>Spirochaetota</taxon>
        <taxon>Spirochaetia</taxon>
        <taxon>Spirochaetales</taxon>
        <taxon>Treponemataceae</taxon>
        <taxon>Treponema</taxon>
    </lineage>
</organism>
<dbReference type="InterPro" id="IPR052018">
    <property type="entry name" value="PHP_domain"/>
</dbReference>
<evidence type="ECO:0000313" key="2">
    <source>
        <dbReference type="EMBL" id="QOW60059.1"/>
    </source>
</evidence>
<sequence>MVDLHTHSTASDGTFTPAQLIKAAKKAGLFAIALTDHDILAGLDEAEAEAENLNIIFIRGIEISINWQPGEFHLLGLDLRKPSRELDKLLKKLQSERENRNFLIAEKLRGEGFNITYEKVKEFAGGKGGVGRPHFAAYMEAHKMVKNMQKAFDRYLGKHCPCFVEKQNAVFEEAVSAIDSAGGIPVLAHPMSLYLSWAHLPKAIENLKERGLIGIEAWNASTRYNDCKRLEALADKLNMPITAGSDFHGTIRKDRKLGFTSGGIKIENRFYENLRSVHSDLPPLPFDGEI</sequence>
<dbReference type="GO" id="GO:0004534">
    <property type="term" value="F:5'-3' RNA exonuclease activity"/>
    <property type="evidence" value="ECO:0007669"/>
    <property type="project" value="TreeGrafter"/>
</dbReference>
<dbReference type="AlphaFoldDB" id="A0A7S6WMR8"/>
<dbReference type="Gene3D" id="1.10.150.650">
    <property type="match status" value="1"/>
</dbReference>
<reference evidence="2 3" key="1">
    <citation type="submission" date="2020-09" db="EMBL/GenBank/DDBJ databases">
        <title>Characterization of Treponema spp. from bovine digital dermatitis in Korea.</title>
        <authorList>
            <person name="Espiritu H.M."/>
            <person name="Cho Y.I."/>
            <person name="Mamuad L."/>
        </authorList>
    </citation>
    <scope>NUCLEOTIDE SEQUENCE [LARGE SCALE GENOMIC DNA]</scope>
    <source>
        <strain evidence="2 3">KS1</strain>
    </source>
</reference>
<dbReference type="PANTHER" id="PTHR42924:SF3">
    <property type="entry name" value="POLYMERASE_HISTIDINOL PHOSPHATASE N-TERMINAL DOMAIN-CONTAINING PROTEIN"/>
    <property type="match status" value="1"/>
</dbReference>
<accession>A0A7S6WMR8</accession>
<dbReference type="CDD" id="cd07438">
    <property type="entry name" value="PHP_HisPPase_AMP"/>
    <property type="match status" value="1"/>
</dbReference>
<dbReference type="Proteomes" id="UP000593915">
    <property type="component" value="Chromosome"/>
</dbReference>
<dbReference type="Gene3D" id="3.20.20.140">
    <property type="entry name" value="Metal-dependent hydrolases"/>
    <property type="match status" value="1"/>
</dbReference>
<dbReference type="Pfam" id="PF02811">
    <property type="entry name" value="PHP"/>
    <property type="match status" value="1"/>
</dbReference>
<dbReference type="InterPro" id="IPR003141">
    <property type="entry name" value="Pol/His_phosphatase_N"/>
</dbReference>
<dbReference type="GO" id="GO:0035312">
    <property type="term" value="F:5'-3' DNA exonuclease activity"/>
    <property type="evidence" value="ECO:0007669"/>
    <property type="project" value="TreeGrafter"/>
</dbReference>
<feature type="domain" description="Polymerase/histidinol phosphatase N-terminal" evidence="1">
    <location>
        <begin position="2"/>
        <end position="67"/>
    </location>
</feature>
<gene>
    <name evidence="2" type="ORF">IFE08_09405</name>
</gene>
<evidence type="ECO:0000313" key="3">
    <source>
        <dbReference type="Proteomes" id="UP000593915"/>
    </source>
</evidence>
<dbReference type="InterPro" id="IPR016195">
    <property type="entry name" value="Pol/histidinol_Pase-like"/>
</dbReference>
<dbReference type="PANTHER" id="PTHR42924">
    <property type="entry name" value="EXONUCLEASE"/>
    <property type="match status" value="1"/>
</dbReference>
<dbReference type="EMBL" id="CP061839">
    <property type="protein sequence ID" value="QOW60059.1"/>
    <property type="molecule type" value="Genomic_DNA"/>
</dbReference>
<dbReference type="InterPro" id="IPR004013">
    <property type="entry name" value="PHP_dom"/>
</dbReference>
<dbReference type="RefSeq" id="WP_194075669.1">
    <property type="nucleotide sequence ID" value="NZ_CP061839.1"/>
</dbReference>